<evidence type="ECO:0000313" key="2">
    <source>
        <dbReference type="Proteomes" id="UP000242381"/>
    </source>
</evidence>
<organism evidence="1 2">
    <name type="scientific">Rhizopus microsporus</name>
    <dbReference type="NCBI Taxonomy" id="58291"/>
    <lineage>
        <taxon>Eukaryota</taxon>
        <taxon>Fungi</taxon>
        <taxon>Fungi incertae sedis</taxon>
        <taxon>Mucoromycota</taxon>
        <taxon>Mucoromycotina</taxon>
        <taxon>Mucoromycetes</taxon>
        <taxon>Mucorales</taxon>
        <taxon>Mucorineae</taxon>
        <taxon>Rhizopodaceae</taxon>
        <taxon>Rhizopus</taxon>
    </lineage>
</organism>
<proteinExistence type="predicted"/>
<reference evidence="1 2" key="1">
    <citation type="journal article" date="2016" name="Proc. Natl. Acad. Sci. U.S.A.">
        <title>Lipid metabolic changes in an early divergent fungus govern the establishment of a mutualistic symbiosis with endobacteria.</title>
        <authorList>
            <person name="Lastovetsky O.A."/>
            <person name="Gaspar M.L."/>
            <person name="Mondo S.J."/>
            <person name="LaButti K.M."/>
            <person name="Sandor L."/>
            <person name="Grigoriev I.V."/>
            <person name="Henry S.A."/>
            <person name="Pawlowska T.E."/>
        </authorList>
    </citation>
    <scope>NUCLEOTIDE SEQUENCE [LARGE SCALE GENOMIC DNA]</scope>
    <source>
        <strain evidence="1 2">ATCC 11559</strain>
    </source>
</reference>
<evidence type="ECO:0000313" key="1">
    <source>
        <dbReference type="EMBL" id="ORE17827.1"/>
    </source>
</evidence>
<gene>
    <name evidence="1" type="ORF">BCV71DRAFT_235447</name>
</gene>
<dbReference type="AlphaFoldDB" id="A0A1X0S0P4"/>
<protein>
    <submittedName>
        <fullName evidence="1">Uncharacterized protein</fullName>
    </submittedName>
</protein>
<name>A0A1X0S0P4_RHIZD</name>
<sequence>MNVSDLTQEQIVELLELSRSRKLERDRREKTSCPLPEEILEDMEDIPKTELKANIKKSGAINKIFIADLKKFSLDVHTVVVYKYEDAEQLRTVGEAAAEIFQDLKFIINQEGSEEDFQQLSEILEKVRCLSVYSYVSAYNMDISANKVISIISFYSSKSVLDEEIQLIAT</sequence>
<dbReference type="Proteomes" id="UP000242381">
    <property type="component" value="Unassembled WGS sequence"/>
</dbReference>
<dbReference type="EMBL" id="KV921345">
    <property type="protein sequence ID" value="ORE17827.1"/>
    <property type="molecule type" value="Genomic_DNA"/>
</dbReference>
<accession>A0A1X0S0P4</accession>